<dbReference type="GO" id="GO:0000155">
    <property type="term" value="F:phosphorelay sensor kinase activity"/>
    <property type="evidence" value="ECO:0007669"/>
    <property type="project" value="InterPro"/>
</dbReference>
<organism evidence="13 14">
    <name type="scientific">Musicola paradisiaca (strain Ech703)</name>
    <name type="common">Dickeya paradisiaca</name>
    <name type="synonym">Dickeya dadantii</name>
    <dbReference type="NCBI Taxonomy" id="579405"/>
    <lineage>
        <taxon>Bacteria</taxon>
        <taxon>Pseudomonadati</taxon>
        <taxon>Pseudomonadota</taxon>
        <taxon>Gammaproteobacteria</taxon>
        <taxon>Enterobacterales</taxon>
        <taxon>Pectobacteriaceae</taxon>
        <taxon>Musicola</taxon>
    </lineage>
</organism>
<gene>
    <name evidence="13" type="ordered locus">Dd703_3132</name>
</gene>
<feature type="domain" description="Histidine kinase" evidence="11">
    <location>
        <begin position="177"/>
        <end position="394"/>
    </location>
</feature>
<protein>
    <recommendedName>
        <fullName evidence="3">histidine kinase</fullName>
        <ecNumber evidence="3">2.7.13.3</ecNumber>
    </recommendedName>
</protein>
<dbReference type="SUPFAM" id="SSF47384">
    <property type="entry name" value="Homodimeric domain of signal transducing histidine kinase"/>
    <property type="match status" value="1"/>
</dbReference>
<dbReference type="PROSITE" id="PS50885">
    <property type="entry name" value="HAMP"/>
    <property type="match status" value="1"/>
</dbReference>
<dbReference type="InterPro" id="IPR050351">
    <property type="entry name" value="BphY/WalK/GraS-like"/>
</dbReference>
<dbReference type="GO" id="GO:0016020">
    <property type="term" value="C:membrane"/>
    <property type="evidence" value="ECO:0007669"/>
    <property type="project" value="UniProtKB-SubCell"/>
</dbReference>
<feature type="transmembrane region" description="Helical" evidence="10">
    <location>
        <begin position="92"/>
        <end position="114"/>
    </location>
</feature>
<keyword evidence="9" id="KW-0902">Two-component regulatory system</keyword>
<keyword evidence="10" id="KW-1133">Transmembrane helix</keyword>
<dbReference type="InterPro" id="IPR003594">
    <property type="entry name" value="HATPase_dom"/>
</dbReference>
<dbReference type="HOGENOM" id="CLU_000445_89_3_6"/>
<feature type="transmembrane region" description="Helical" evidence="10">
    <location>
        <begin position="21"/>
        <end position="39"/>
    </location>
</feature>
<dbReference type="InterPro" id="IPR005467">
    <property type="entry name" value="His_kinase_dom"/>
</dbReference>
<dbReference type="InterPro" id="IPR036890">
    <property type="entry name" value="HATPase_C_sf"/>
</dbReference>
<dbReference type="PANTHER" id="PTHR42878">
    <property type="entry name" value="TWO-COMPONENT HISTIDINE KINASE"/>
    <property type="match status" value="1"/>
</dbReference>
<evidence type="ECO:0000259" key="11">
    <source>
        <dbReference type="PROSITE" id="PS50109"/>
    </source>
</evidence>
<evidence type="ECO:0000256" key="10">
    <source>
        <dbReference type="SAM" id="Phobius"/>
    </source>
</evidence>
<evidence type="ECO:0000256" key="6">
    <source>
        <dbReference type="ARBA" id="ARBA00022741"/>
    </source>
</evidence>
<dbReference type="GO" id="GO:0000156">
    <property type="term" value="F:phosphorelay response regulator activity"/>
    <property type="evidence" value="ECO:0007669"/>
    <property type="project" value="TreeGrafter"/>
</dbReference>
<evidence type="ECO:0000256" key="5">
    <source>
        <dbReference type="ARBA" id="ARBA00022679"/>
    </source>
</evidence>
<dbReference type="RefSeq" id="WP_015854796.1">
    <property type="nucleotide sequence ID" value="NC_012880.1"/>
</dbReference>
<keyword evidence="4" id="KW-0597">Phosphoprotein</keyword>
<dbReference type="EMBL" id="CP001654">
    <property type="protein sequence ID" value="ACS86896.1"/>
    <property type="molecule type" value="Genomic_DNA"/>
</dbReference>
<dbReference type="STRING" id="579405.Dd703_3132"/>
<accession>C6CCQ3</accession>
<dbReference type="SMART" id="SM00387">
    <property type="entry name" value="HATPase_c"/>
    <property type="match status" value="1"/>
</dbReference>
<evidence type="ECO:0000256" key="4">
    <source>
        <dbReference type="ARBA" id="ARBA00022553"/>
    </source>
</evidence>
<dbReference type="GO" id="GO:0005524">
    <property type="term" value="F:ATP binding"/>
    <property type="evidence" value="ECO:0007669"/>
    <property type="project" value="UniProtKB-KW"/>
</dbReference>
<comment type="catalytic activity">
    <reaction evidence="1">
        <text>ATP + protein L-histidine = ADP + protein N-phospho-L-histidine.</text>
        <dbReference type="EC" id="2.7.13.3"/>
    </reaction>
</comment>
<keyword evidence="8" id="KW-0067">ATP-binding</keyword>
<keyword evidence="14" id="KW-1185">Reference proteome</keyword>
<dbReference type="Gene3D" id="3.30.565.10">
    <property type="entry name" value="Histidine kinase-like ATPase, C-terminal domain"/>
    <property type="match status" value="1"/>
</dbReference>
<keyword evidence="6" id="KW-0547">Nucleotide-binding</keyword>
<keyword evidence="7 13" id="KW-0418">Kinase</keyword>
<evidence type="ECO:0000256" key="1">
    <source>
        <dbReference type="ARBA" id="ARBA00000085"/>
    </source>
</evidence>
<evidence type="ECO:0000256" key="2">
    <source>
        <dbReference type="ARBA" id="ARBA00004370"/>
    </source>
</evidence>
<dbReference type="Pfam" id="PF02518">
    <property type="entry name" value="HATPase_c"/>
    <property type="match status" value="1"/>
</dbReference>
<keyword evidence="10" id="KW-0472">Membrane</keyword>
<dbReference type="EC" id="2.7.13.3" evidence="3"/>
<dbReference type="InterPro" id="IPR004358">
    <property type="entry name" value="Sig_transdc_His_kin-like_C"/>
</dbReference>
<dbReference type="SMART" id="SM00304">
    <property type="entry name" value="HAMP"/>
    <property type="match status" value="1"/>
</dbReference>
<dbReference type="Proteomes" id="UP000002734">
    <property type="component" value="Chromosome"/>
</dbReference>
<dbReference type="InterPro" id="IPR003661">
    <property type="entry name" value="HisK_dim/P_dom"/>
</dbReference>
<dbReference type="AlphaFoldDB" id="C6CCQ3"/>
<evidence type="ECO:0000313" key="14">
    <source>
        <dbReference type="Proteomes" id="UP000002734"/>
    </source>
</evidence>
<evidence type="ECO:0000259" key="12">
    <source>
        <dbReference type="PROSITE" id="PS50885"/>
    </source>
</evidence>
<keyword evidence="10" id="KW-0812">Transmembrane</keyword>
<name>C6CCQ3_MUSP7</name>
<evidence type="ECO:0000256" key="3">
    <source>
        <dbReference type="ARBA" id="ARBA00012438"/>
    </source>
</evidence>
<dbReference type="SMART" id="SM00388">
    <property type="entry name" value="HisKA"/>
    <property type="match status" value="1"/>
</dbReference>
<evidence type="ECO:0000256" key="7">
    <source>
        <dbReference type="ARBA" id="ARBA00022777"/>
    </source>
</evidence>
<feature type="domain" description="HAMP" evidence="12">
    <location>
        <begin position="115"/>
        <end position="169"/>
    </location>
</feature>
<dbReference type="Gene3D" id="6.10.340.10">
    <property type="match status" value="1"/>
</dbReference>
<sequence>MKRPDNAYSLWRWLCKRILSLAIGAVVLIAVSMWLRYAVWNLWVMHKMPESVRQEFQTLLKNPNLDRARFHDIVDTWFGIDCSIPAIADSDWMLLCGLVMVAIPLIVLLGLWAARPLSLQFSQIALSAREVAQGRFAARAQFVAGAPAELQMLTRNFNLMTAQLERYERELRASHVAMAHELRSPLTAAMGRLQGMIDGVFEPEPRQLQMVMNPLGHLNRLVDDLHLLSMASAGQLAIDRSPLRLADLLRDRIAWLKPHAEAAGFSLVLHDCAADCAHECYADPVRLGQVFTILMENALRYAAEGKRLDIALERTDGNWTVAFRDYGAGVSETFLPKIFERFSRADTSRARHSGGSGLGLSIALAICEAHGGTLNAQNHPQGGMLFTVTLPDSGTYSRLTLC</sequence>
<dbReference type="PRINTS" id="PR00344">
    <property type="entry name" value="BCTRLSENSOR"/>
</dbReference>
<dbReference type="CDD" id="cd00082">
    <property type="entry name" value="HisKA"/>
    <property type="match status" value="1"/>
</dbReference>
<comment type="subcellular location">
    <subcellularLocation>
        <location evidence="2">Membrane</location>
    </subcellularLocation>
</comment>
<dbReference type="eggNOG" id="COG2205">
    <property type="taxonomic scope" value="Bacteria"/>
</dbReference>
<evidence type="ECO:0000313" key="13">
    <source>
        <dbReference type="EMBL" id="ACS86896.1"/>
    </source>
</evidence>
<evidence type="ECO:0000256" key="9">
    <source>
        <dbReference type="ARBA" id="ARBA00023012"/>
    </source>
</evidence>
<reference evidence="13" key="1">
    <citation type="submission" date="2009-06" db="EMBL/GenBank/DDBJ databases">
        <title>Complete sequence of Dickeya dadantii Ech703.</title>
        <authorList>
            <consortium name="US DOE Joint Genome Institute"/>
            <person name="Lucas S."/>
            <person name="Copeland A."/>
            <person name="Lapidus A."/>
            <person name="Glavina del Rio T."/>
            <person name="Dalin E."/>
            <person name="Tice H."/>
            <person name="Bruce D."/>
            <person name="Goodwin L."/>
            <person name="Pitluck S."/>
            <person name="Chertkov O."/>
            <person name="Brettin T."/>
            <person name="Detter J.C."/>
            <person name="Han C."/>
            <person name="Larimer F."/>
            <person name="Land M."/>
            <person name="Hauser L."/>
            <person name="Kyrpides N."/>
            <person name="Mikhailova N."/>
            <person name="Balakrishnan V."/>
            <person name="Glasner J."/>
            <person name="Perna N.T."/>
        </authorList>
    </citation>
    <scope>NUCLEOTIDE SEQUENCE [LARGE SCALE GENOMIC DNA]</scope>
    <source>
        <strain evidence="13">Ech703</strain>
    </source>
</reference>
<evidence type="ECO:0000256" key="8">
    <source>
        <dbReference type="ARBA" id="ARBA00022840"/>
    </source>
</evidence>
<dbReference type="SUPFAM" id="SSF55874">
    <property type="entry name" value="ATPase domain of HSP90 chaperone/DNA topoisomerase II/histidine kinase"/>
    <property type="match status" value="1"/>
</dbReference>
<dbReference type="PROSITE" id="PS50109">
    <property type="entry name" value="HIS_KIN"/>
    <property type="match status" value="1"/>
</dbReference>
<keyword evidence="5" id="KW-0808">Transferase</keyword>
<dbReference type="PANTHER" id="PTHR42878:SF7">
    <property type="entry name" value="SENSOR HISTIDINE KINASE GLRK"/>
    <property type="match status" value="1"/>
</dbReference>
<dbReference type="Gene3D" id="1.10.287.130">
    <property type="match status" value="1"/>
</dbReference>
<dbReference type="Pfam" id="PF00512">
    <property type="entry name" value="HisKA"/>
    <property type="match status" value="1"/>
</dbReference>
<dbReference type="InterPro" id="IPR036097">
    <property type="entry name" value="HisK_dim/P_sf"/>
</dbReference>
<dbReference type="InterPro" id="IPR003660">
    <property type="entry name" value="HAMP_dom"/>
</dbReference>
<proteinExistence type="predicted"/>
<dbReference type="GO" id="GO:0030295">
    <property type="term" value="F:protein kinase activator activity"/>
    <property type="evidence" value="ECO:0007669"/>
    <property type="project" value="TreeGrafter"/>
</dbReference>
<dbReference type="GO" id="GO:0007234">
    <property type="term" value="P:osmosensory signaling via phosphorelay pathway"/>
    <property type="evidence" value="ECO:0007669"/>
    <property type="project" value="TreeGrafter"/>
</dbReference>
<dbReference type="KEGG" id="dda:Dd703_3132"/>